<accession>W7U3E2</accession>
<comment type="caution">
    <text evidence="3">The sequence shown here is derived from an EMBL/GenBank/DDBJ whole genome shotgun (WGS) entry which is preliminary data.</text>
</comment>
<evidence type="ECO:0000256" key="1">
    <source>
        <dbReference type="SAM" id="MobiDB-lite"/>
    </source>
</evidence>
<feature type="compositionally biased region" description="Acidic residues" evidence="1">
    <location>
        <begin position="68"/>
        <end position="78"/>
    </location>
</feature>
<gene>
    <name evidence="3" type="ORF">Naga_100010g3</name>
</gene>
<evidence type="ECO:0000313" key="4">
    <source>
        <dbReference type="Proteomes" id="UP000019335"/>
    </source>
</evidence>
<dbReference type="OrthoDB" id="119302at2759"/>
<dbReference type="GO" id="GO:0000479">
    <property type="term" value="P:endonucleolytic cleavage of tricistronic rRNA transcript (SSU-rRNA, 5.8S rRNA, LSU-rRNA)"/>
    <property type="evidence" value="ECO:0007669"/>
    <property type="project" value="TreeGrafter"/>
</dbReference>
<dbReference type="Proteomes" id="UP000019335">
    <property type="component" value="Chromosome 7"/>
</dbReference>
<evidence type="ECO:0000313" key="3">
    <source>
        <dbReference type="EMBL" id="EWM27209.1"/>
    </source>
</evidence>
<sequence length="465" mass="52207">MSEYQASWFEGEEEEGQNDEGGEEEEGEEEEGEEEEGEEEGEEEEDPSLSIGSEQQRQGRQVRQLEKDELEFPDEVQTPDDRPAKERFARYRALKSLRTSPWDPNESLPREYARIFKFSSFAASLARVTSEMEEREKAQNRHLLATLLPPPASSATKKKDGEDDSGMEVEDEKSSDKFSEGFVPAGSYVTLELGGVPAEVGKRAQRLQAKESPLTVFSLLRYENKVSVLHFNILRHPACSTPVKSKDRLVFYTGFRSFEARPVFSEHNLNCDKHKFSRFLHGGRFAVATVFGPVSMPPCPVLVFRKSSPDEMGEEGKTATTPSRTGGSGSFLPATAGVVEPKSHTRDLTLVATGTLHTVDPDRIILKRILLTGYPIRVKRRSAVVKHMFYNPEDVKWFKPAELSTKLGAAGHIREPVGTHGLMKVRFNRIIQQSDTVCLPLFKRVFPKLLPEEIEEDGAHAAHFP</sequence>
<dbReference type="GO" id="GO:0003924">
    <property type="term" value="F:GTPase activity"/>
    <property type="evidence" value="ECO:0007669"/>
    <property type="project" value="TreeGrafter"/>
</dbReference>
<dbReference type="PANTHER" id="PTHR12858">
    <property type="entry name" value="RIBOSOME BIOGENESIS PROTEIN"/>
    <property type="match status" value="1"/>
</dbReference>
<feature type="domain" description="Ribosome biogenesis protein BMS1/TSR1 C-terminal" evidence="2">
    <location>
        <begin position="75"/>
        <end position="445"/>
    </location>
</feature>
<proteinExistence type="predicted"/>
<feature type="region of interest" description="Disordered" evidence="1">
    <location>
        <begin position="1"/>
        <end position="87"/>
    </location>
</feature>
<dbReference type="PANTHER" id="PTHR12858:SF1">
    <property type="entry name" value="PRE-RRNA-PROCESSING PROTEIN TSR1 HOMOLOG"/>
    <property type="match status" value="1"/>
</dbReference>
<dbReference type="GO" id="GO:0034511">
    <property type="term" value="F:U3 snoRNA binding"/>
    <property type="evidence" value="ECO:0007669"/>
    <property type="project" value="TreeGrafter"/>
</dbReference>
<dbReference type="EMBL" id="AZIL01000517">
    <property type="protein sequence ID" value="EWM27209.1"/>
    <property type="molecule type" value="Genomic_DNA"/>
</dbReference>
<name>W7U3E2_9STRA</name>
<dbReference type="AlphaFoldDB" id="W7U3E2"/>
<keyword evidence="4" id="KW-1185">Reference proteome</keyword>
<dbReference type="GO" id="GO:0005525">
    <property type="term" value="F:GTP binding"/>
    <property type="evidence" value="ECO:0007669"/>
    <property type="project" value="TreeGrafter"/>
</dbReference>
<feature type="region of interest" description="Disordered" evidence="1">
    <location>
        <begin position="148"/>
        <end position="178"/>
    </location>
</feature>
<feature type="compositionally biased region" description="Acidic residues" evidence="1">
    <location>
        <begin position="162"/>
        <end position="171"/>
    </location>
</feature>
<dbReference type="GO" id="GO:0030688">
    <property type="term" value="C:preribosome, small subunit precursor"/>
    <property type="evidence" value="ECO:0007669"/>
    <property type="project" value="TreeGrafter"/>
</dbReference>
<dbReference type="GO" id="GO:0000462">
    <property type="term" value="P:maturation of SSU-rRNA from tricistronic rRNA transcript (SSU-rRNA, 5.8S rRNA, LSU-rRNA)"/>
    <property type="evidence" value="ECO:0007669"/>
    <property type="project" value="TreeGrafter"/>
</dbReference>
<protein>
    <submittedName>
        <fullName evidence="3">Pre-rrna-processing protein tsr1</fullName>
    </submittedName>
</protein>
<dbReference type="InterPro" id="IPR007034">
    <property type="entry name" value="BMS1_TSR1_C"/>
</dbReference>
<organism evidence="3 4">
    <name type="scientific">Nannochloropsis gaditana</name>
    <dbReference type="NCBI Taxonomy" id="72520"/>
    <lineage>
        <taxon>Eukaryota</taxon>
        <taxon>Sar</taxon>
        <taxon>Stramenopiles</taxon>
        <taxon>Ochrophyta</taxon>
        <taxon>Eustigmatophyceae</taxon>
        <taxon>Eustigmatales</taxon>
        <taxon>Monodopsidaceae</taxon>
        <taxon>Nannochloropsis</taxon>
    </lineage>
</organism>
<feature type="compositionally biased region" description="Acidic residues" evidence="1">
    <location>
        <begin position="10"/>
        <end position="47"/>
    </location>
</feature>
<dbReference type="Pfam" id="PF04950">
    <property type="entry name" value="RIBIOP_C"/>
    <property type="match status" value="1"/>
</dbReference>
<dbReference type="InterPro" id="IPR039761">
    <property type="entry name" value="Bms1/Tsr1"/>
</dbReference>
<dbReference type="SMART" id="SM01362">
    <property type="entry name" value="DUF663"/>
    <property type="match status" value="1"/>
</dbReference>
<evidence type="ECO:0000259" key="2">
    <source>
        <dbReference type="SMART" id="SM01362"/>
    </source>
</evidence>
<reference evidence="3 4" key="1">
    <citation type="journal article" date="2014" name="Mol. Plant">
        <title>Chromosome Scale Genome Assembly and Transcriptome Profiling of Nannochloropsis gaditana in Nitrogen Depletion.</title>
        <authorList>
            <person name="Corteggiani Carpinelli E."/>
            <person name="Telatin A."/>
            <person name="Vitulo N."/>
            <person name="Forcato C."/>
            <person name="D'Angelo M."/>
            <person name="Schiavon R."/>
            <person name="Vezzi A."/>
            <person name="Giacometti G.M."/>
            <person name="Morosinotto T."/>
            <person name="Valle G."/>
        </authorList>
    </citation>
    <scope>NUCLEOTIDE SEQUENCE [LARGE SCALE GENOMIC DNA]</scope>
    <source>
        <strain evidence="3 4">B-31</strain>
    </source>
</reference>
<feature type="region of interest" description="Disordered" evidence="1">
    <location>
        <begin position="307"/>
        <end position="329"/>
    </location>
</feature>
<feature type="compositionally biased region" description="Polar residues" evidence="1">
    <location>
        <begin position="50"/>
        <end position="61"/>
    </location>
</feature>